<reference evidence="6 7" key="1">
    <citation type="submission" date="2013-09" db="EMBL/GenBank/DDBJ databases">
        <title>Whole genome shotgun sequence of Novosphingobium tardaugens NBRC 16725.</title>
        <authorList>
            <person name="Isaki S."/>
            <person name="Hosoyama A."/>
            <person name="Tsuchikane K."/>
            <person name="Katsumata H."/>
            <person name="Ando Y."/>
            <person name="Yamazaki S."/>
            <person name="Fujita N."/>
        </authorList>
    </citation>
    <scope>NUCLEOTIDE SEQUENCE [LARGE SCALE GENOMIC DNA]</scope>
    <source>
        <strain evidence="6 7">NBRC 16725</strain>
    </source>
</reference>
<comment type="caution">
    <text evidence="6">The sequence shown here is derived from an EMBL/GenBank/DDBJ whole genome shotgun (WGS) entry which is preliminary data.</text>
</comment>
<gene>
    <name evidence="6" type="ORF">NT2_01_06420</name>
</gene>
<name>U2ZZD7_9SPHN</name>
<keyword evidence="2 4" id="KW-0238">DNA-binding</keyword>
<dbReference type="InterPro" id="IPR039536">
    <property type="entry name" value="TetR_C_Proteobacteria"/>
</dbReference>
<dbReference type="InterPro" id="IPR036271">
    <property type="entry name" value="Tet_transcr_reg_TetR-rel_C_sf"/>
</dbReference>
<accession>U2ZZD7</accession>
<dbReference type="InterPro" id="IPR050109">
    <property type="entry name" value="HTH-type_TetR-like_transc_reg"/>
</dbReference>
<organism evidence="6 7">
    <name type="scientific">Caenibius tardaugens NBRC 16725</name>
    <dbReference type="NCBI Taxonomy" id="1219035"/>
    <lineage>
        <taxon>Bacteria</taxon>
        <taxon>Pseudomonadati</taxon>
        <taxon>Pseudomonadota</taxon>
        <taxon>Alphaproteobacteria</taxon>
        <taxon>Sphingomonadales</taxon>
        <taxon>Erythrobacteraceae</taxon>
        <taxon>Caenibius</taxon>
    </lineage>
</organism>
<evidence type="ECO:0000256" key="4">
    <source>
        <dbReference type="PROSITE-ProRule" id="PRU00335"/>
    </source>
</evidence>
<dbReference type="InterPro" id="IPR001647">
    <property type="entry name" value="HTH_TetR"/>
</dbReference>
<evidence type="ECO:0000313" key="7">
    <source>
        <dbReference type="Proteomes" id="UP000016568"/>
    </source>
</evidence>
<dbReference type="Gene3D" id="1.10.357.10">
    <property type="entry name" value="Tetracycline Repressor, domain 2"/>
    <property type="match status" value="1"/>
</dbReference>
<dbReference type="PANTHER" id="PTHR30055">
    <property type="entry name" value="HTH-TYPE TRANSCRIPTIONAL REGULATOR RUTR"/>
    <property type="match status" value="1"/>
</dbReference>
<keyword evidence="7" id="KW-1185">Reference proteome</keyword>
<dbReference type="Pfam" id="PF14246">
    <property type="entry name" value="TetR_C_7"/>
    <property type="match status" value="1"/>
</dbReference>
<dbReference type="eggNOG" id="COG1309">
    <property type="taxonomic scope" value="Bacteria"/>
</dbReference>
<feature type="domain" description="HTH tetR-type" evidence="5">
    <location>
        <begin position="21"/>
        <end position="81"/>
    </location>
</feature>
<evidence type="ECO:0000256" key="1">
    <source>
        <dbReference type="ARBA" id="ARBA00023015"/>
    </source>
</evidence>
<sequence>MATTNVALQPKRGRPSLARASAIDRVILERARDMFFADGFDAVAMEQVAAAVGISKGTLYARHASKEALFTAVTLDMIAQHSTEAARFDHLLTDDIEQRLRHHARMMVNSLVQPDVRSFQRALSTVQHRFPDLAASISEVGYRYMVRIMRDDIIAAAARDDIPVRDAEGVALMIVSAIGGYQLYETSTGKLTHEELQAHAERTIDIAMAARSSW</sequence>
<dbReference type="Proteomes" id="UP000016568">
    <property type="component" value="Unassembled WGS sequence"/>
</dbReference>
<dbReference type="InterPro" id="IPR009057">
    <property type="entry name" value="Homeodomain-like_sf"/>
</dbReference>
<dbReference type="Pfam" id="PF00440">
    <property type="entry name" value="TetR_N"/>
    <property type="match status" value="1"/>
</dbReference>
<dbReference type="PROSITE" id="PS50977">
    <property type="entry name" value="HTH_TETR_2"/>
    <property type="match status" value="1"/>
</dbReference>
<dbReference type="KEGG" id="ntd:EGO55_13930"/>
<evidence type="ECO:0000256" key="3">
    <source>
        <dbReference type="ARBA" id="ARBA00023163"/>
    </source>
</evidence>
<evidence type="ECO:0000313" key="6">
    <source>
        <dbReference type="EMBL" id="GAD47868.1"/>
    </source>
</evidence>
<dbReference type="PANTHER" id="PTHR30055:SF234">
    <property type="entry name" value="HTH-TYPE TRANSCRIPTIONAL REGULATOR BETI"/>
    <property type="match status" value="1"/>
</dbReference>
<dbReference type="OrthoDB" id="7186128at2"/>
<dbReference type="GO" id="GO:0003700">
    <property type="term" value="F:DNA-binding transcription factor activity"/>
    <property type="evidence" value="ECO:0007669"/>
    <property type="project" value="TreeGrafter"/>
</dbReference>
<dbReference type="EMBL" id="BASZ01000001">
    <property type="protein sequence ID" value="GAD47868.1"/>
    <property type="molecule type" value="Genomic_DNA"/>
</dbReference>
<dbReference type="SUPFAM" id="SSF46689">
    <property type="entry name" value="Homeodomain-like"/>
    <property type="match status" value="1"/>
</dbReference>
<dbReference type="SUPFAM" id="SSF48498">
    <property type="entry name" value="Tetracyclin repressor-like, C-terminal domain"/>
    <property type="match status" value="1"/>
</dbReference>
<evidence type="ECO:0000256" key="2">
    <source>
        <dbReference type="ARBA" id="ARBA00023125"/>
    </source>
</evidence>
<dbReference type="GO" id="GO:0000976">
    <property type="term" value="F:transcription cis-regulatory region binding"/>
    <property type="evidence" value="ECO:0007669"/>
    <property type="project" value="TreeGrafter"/>
</dbReference>
<evidence type="ECO:0000259" key="5">
    <source>
        <dbReference type="PROSITE" id="PS50977"/>
    </source>
</evidence>
<dbReference type="PRINTS" id="PR00455">
    <property type="entry name" value="HTHTETR"/>
</dbReference>
<dbReference type="AlphaFoldDB" id="U2ZZD7"/>
<keyword evidence="1" id="KW-0805">Transcription regulation</keyword>
<dbReference type="RefSeq" id="WP_021688775.1">
    <property type="nucleotide sequence ID" value="NZ_BASZ01000001.1"/>
</dbReference>
<feature type="DNA-binding region" description="H-T-H motif" evidence="4">
    <location>
        <begin position="44"/>
        <end position="63"/>
    </location>
</feature>
<proteinExistence type="predicted"/>
<keyword evidence="3" id="KW-0804">Transcription</keyword>
<protein>
    <submittedName>
        <fullName evidence="6">Putative TetR family transcriptional regulator</fullName>
    </submittedName>
</protein>